<evidence type="ECO:0000256" key="4">
    <source>
        <dbReference type="ARBA" id="ARBA00022822"/>
    </source>
</evidence>
<evidence type="ECO:0000256" key="9">
    <source>
        <dbReference type="RuleBase" id="RU003662"/>
    </source>
</evidence>
<keyword evidence="3 8" id="KW-0028">Amino-acid biosynthesis</keyword>
<dbReference type="NCBIfam" id="TIGR00262">
    <property type="entry name" value="trpA"/>
    <property type="match status" value="1"/>
</dbReference>
<dbReference type="SUPFAM" id="SSF51366">
    <property type="entry name" value="Ribulose-phoshate binding barrel"/>
    <property type="match status" value="1"/>
</dbReference>
<evidence type="ECO:0000313" key="10">
    <source>
        <dbReference type="EMBL" id="TMQ70614.1"/>
    </source>
</evidence>
<dbReference type="Proteomes" id="UP000319836">
    <property type="component" value="Unassembled WGS sequence"/>
</dbReference>
<evidence type="ECO:0000256" key="8">
    <source>
        <dbReference type="HAMAP-Rule" id="MF_00131"/>
    </source>
</evidence>
<dbReference type="PANTHER" id="PTHR43406:SF1">
    <property type="entry name" value="TRYPTOPHAN SYNTHASE ALPHA CHAIN, CHLOROPLASTIC"/>
    <property type="match status" value="1"/>
</dbReference>
<comment type="similarity">
    <text evidence="8 9">Belongs to the TrpA family.</text>
</comment>
<dbReference type="AlphaFoldDB" id="A0A538U3Z2"/>
<dbReference type="InterPro" id="IPR002028">
    <property type="entry name" value="Trp_synthase_suA"/>
</dbReference>
<reference evidence="10 11" key="1">
    <citation type="journal article" date="2019" name="Nat. Microbiol.">
        <title>Mediterranean grassland soil C-N compound turnover is dependent on rainfall and depth, and is mediated by genomically divergent microorganisms.</title>
        <authorList>
            <person name="Diamond S."/>
            <person name="Andeer P.F."/>
            <person name="Li Z."/>
            <person name="Crits-Christoph A."/>
            <person name="Burstein D."/>
            <person name="Anantharaman K."/>
            <person name="Lane K.R."/>
            <person name="Thomas B.C."/>
            <person name="Pan C."/>
            <person name="Northen T.R."/>
            <person name="Banfield J.F."/>
        </authorList>
    </citation>
    <scope>NUCLEOTIDE SEQUENCE [LARGE SCALE GENOMIC DNA]</scope>
    <source>
        <strain evidence="10">WS_10</strain>
    </source>
</reference>
<name>A0A538U3Z2_UNCEI</name>
<keyword evidence="4 8" id="KW-0822">Tryptophan biosynthesis</keyword>
<feature type="active site" description="Proton acceptor" evidence="8">
    <location>
        <position position="47"/>
    </location>
</feature>
<dbReference type="GO" id="GO:0004834">
    <property type="term" value="F:tryptophan synthase activity"/>
    <property type="evidence" value="ECO:0007669"/>
    <property type="project" value="UniProtKB-UniRule"/>
</dbReference>
<accession>A0A538U3Z2</accession>
<evidence type="ECO:0000313" key="11">
    <source>
        <dbReference type="Proteomes" id="UP000319836"/>
    </source>
</evidence>
<dbReference type="PANTHER" id="PTHR43406">
    <property type="entry name" value="TRYPTOPHAN SYNTHASE, ALPHA CHAIN"/>
    <property type="match status" value="1"/>
</dbReference>
<sequence length="242" mass="24971">MSRIAAAYAAARGRTGLVPFVVAGYPSPEASLEMLRGFARQGALAAEIGVPFSDPIADGPDIQRASENALERGADVSTALDLVAALRRESEMPVVLMSYANPVLRGGVDRFAARARAAGLDGVLLSDLPPDEAPDVWSARLDLLLRRARGFVYCLSRTGVTGQGGGFRGPLAERITAVRRRSSLPVAVGFGISTAQDARALVGVADAVVVGAAFMRAAAAGANGGAVERVLALSSELIEALS</sequence>
<dbReference type="HAMAP" id="MF_00131">
    <property type="entry name" value="Trp_synth_alpha"/>
    <property type="match status" value="1"/>
</dbReference>
<keyword evidence="6 8" id="KW-0456">Lyase</keyword>
<evidence type="ECO:0000256" key="2">
    <source>
        <dbReference type="ARBA" id="ARBA00011270"/>
    </source>
</evidence>
<dbReference type="CDD" id="cd04724">
    <property type="entry name" value="Tryptophan_synthase_alpha"/>
    <property type="match status" value="1"/>
</dbReference>
<evidence type="ECO:0000256" key="1">
    <source>
        <dbReference type="ARBA" id="ARBA00004733"/>
    </source>
</evidence>
<dbReference type="InterPro" id="IPR011060">
    <property type="entry name" value="RibuloseP-bd_barrel"/>
</dbReference>
<comment type="subunit">
    <text evidence="2 8">Tetramer of two alpha and two beta chains.</text>
</comment>
<feature type="active site" description="Proton acceptor" evidence="8">
    <location>
        <position position="58"/>
    </location>
</feature>
<dbReference type="GO" id="GO:0005829">
    <property type="term" value="C:cytosol"/>
    <property type="evidence" value="ECO:0007669"/>
    <property type="project" value="TreeGrafter"/>
</dbReference>
<organism evidence="10 11">
    <name type="scientific">Eiseniibacteriota bacterium</name>
    <dbReference type="NCBI Taxonomy" id="2212470"/>
    <lineage>
        <taxon>Bacteria</taxon>
        <taxon>Candidatus Eiseniibacteriota</taxon>
    </lineage>
</organism>
<gene>
    <name evidence="8 10" type="primary">trpA</name>
    <name evidence="10" type="ORF">E6K80_07950</name>
</gene>
<comment type="pathway">
    <text evidence="1 8">Amino-acid biosynthesis; L-tryptophan biosynthesis; L-tryptophan from chorismate: step 5/5.</text>
</comment>
<evidence type="ECO:0000256" key="5">
    <source>
        <dbReference type="ARBA" id="ARBA00023141"/>
    </source>
</evidence>
<protein>
    <recommendedName>
        <fullName evidence="8">Tryptophan synthase alpha chain</fullName>
        <ecNumber evidence="8">4.2.1.20</ecNumber>
    </recommendedName>
</protein>
<evidence type="ECO:0000256" key="3">
    <source>
        <dbReference type="ARBA" id="ARBA00022605"/>
    </source>
</evidence>
<dbReference type="InterPro" id="IPR013785">
    <property type="entry name" value="Aldolase_TIM"/>
</dbReference>
<dbReference type="Pfam" id="PF00290">
    <property type="entry name" value="Trp_syntA"/>
    <property type="match status" value="1"/>
</dbReference>
<dbReference type="Gene3D" id="3.20.20.70">
    <property type="entry name" value="Aldolase class I"/>
    <property type="match status" value="2"/>
</dbReference>
<keyword evidence="5 8" id="KW-0057">Aromatic amino acid biosynthesis</keyword>
<dbReference type="UniPathway" id="UPA00035">
    <property type="reaction ID" value="UER00044"/>
</dbReference>
<dbReference type="EMBL" id="VBPA01000190">
    <property type="protein sequence ID" value="TMQ70614.1"/>
    <property type="molecule type" value="Genomic_DNA"/>
</dbReference>
<evidence type="ECO:0000256" key="6">
    <source>
        <dbReference type="ARBA" id="ARBA00023239"/>
    </source>
</evidence>
<comment type="caution">
    <text evidence="10">The sequence shown here is derived from an EMBL/GenBank/DDBJ whole genome shotgun (WGS) entry which is preliminary data.</text>
</comment>
<comment type="function">
    <text evidence="8">The alpha subunit is responsible for the aldol cleavage of indoleglycerol phosphate to indole and glyceraldehyde 3-phosphate.</text>
</comment>
<comment type="catalytic activity">
    <reaction evidence="7 8">
        <text>(1S,2R)-1-C-(indol-3-yl)glycerol 3-phosphate + L-serine = D-glyceraldehyde 3-phosphate + L-tryptophan + H2O</text>
        <dbReference type="Rhea" id="RHEA:10532"/>
        <dbReference type="ChEBI" id="CHEBI:15377"/>
        <dbReference type="ChEBI" id="CHEBI:33384"/>
        <dbReference type="ChEBI" id="CHEBI:57912"/>
        <dbReference type="ChEBI" id="CHEBI:58866"/>
        <dbReference type="ChEBI" id="CHEBI:59776"/>
        <dbReference type="EC" id="4.2.1.20"/>
    </reaction>
</comment>
<evidence type="ECO:0000256" key="7">
    <source>
        <dbReference type="ARBA" id="ARBA00049047"/>
    </source>
</evidence>
<dbReference type="EC" id="4.2.1.20" evidence="8"/>
<proteinExistence type="inferred from homology"/>